<dbReference type="Proteomes" id="UP001177021">
    <property type="component" value="Unassembled WGS sequence"/>
</dbReference>
<protein>
    <submittedName>
        <fullName evidence="1">Uncharacterized protein</fullName>
    </submittedName>
</protein>
<gene>
    <name evidence="1" type="ORF">MILVUS5_LOCUS27292</name>
</gene>
<evidence type="ECO:0000313" key="2">
    <source>
        <dbReference type="Proteomes" id="UP001177021"/>
    </source>
</evidence>
<accession>A0ACB0KZ69</accession>
<keyword evidence="2" id="KW-1185">Reference proteome</keyword>
<reference evidence="1" key="1">
    <citation type="submission" date="2023-10" db="EMBL/GenBank/DDBJ databases">
        <authorList>
            <person name="Rodriguez Cubillos JULIANA M."/>
            <person name="De Vega J."/>
        </authorList>
    </citation>
    <scope>NUCLEOTIDE SEQUENCE</scope>
</reference>
<comment type="caution">
    <text evidence="1">The sequence shown here is derived from an EMBL/GenBank/DDBJ whole genome shotgun (WGS) entry which is preliminary data.</text>
</comment>
<organism evidence="1 2">
    <name type="scientific">Trifolium pratense</name>
    <name type="common">Red clover</name>
    <dbReference type="NCBI Taxonomy" id="57577"/>
    <lineage>
        <taxon>Eukaryota</taxon>
        <taxon>Viridiplantae</taxon>
        <taxon>Streptophyta</taxon>
        <taxon>Embryophyta</taxon>
        <taxon>Tracheophyta</taxon>
        <taxon>Spermatophyta</taxon>
        <taxon>Magnoliopsida</taxon>
        <taxon>eudicotyledons</taxon>
        <taxon>Gunneridae</taxon>
        <taxon>Pentapetalae</taxon>
        <taxon>rosids</taxon>
        <taxon>fabids</taxon>
        <taxon>Fabales</taxon>
        <taxon>Fabaceae</taxon>
        <taxon>Papilionoideae</taxon>
        <taxon>50 kb inversion clade</taxon>
        <taxon>NPAAA clade</taxon>
        <taxon>Hologalegina</taxon>
        <taxon>IRL clade</taxon>
        <taxon>Trifolieae</taxon>
        <taxon>Trifolium</taxon>
    </lineage>
</organism>
<dbReference type="EMBL" id="CASHSV030000409">
    <property type="protein sequence ID" value="CAJ2661602.1"/>
    <property type="molecule type" value="Genomic_DNA"/>
</dbReference>
<sequence length="209" mass="24174">MYEVNVPASKKKQSLKRKEASSSDSKYDVEEDVPDIKPFASKKKYEFQKATQDRQKSYADKHRRPLEFEAGDLVFLRVTPTTGVGRVLKAKKLTPKFIGPYQITERIGKVAYRNALPPVLSRIHDVFHVSQLRKYTPNPSHVIKPDDIHLKENLSFEVPPIKIADRKMKLLRTKEIPLVKVIWNEATGDATWELESKIKEQYPELFNDV</sequence>
<evidence type="ECO:0000313" key="1">
    <source>
        <dbReference type="EMBL" id="CAJ2661602.1"/>
    </source>
</evidence>
<name>A0ACB0KZ69_TRIPR</name>
<proteinExistence type="predicted"/>